<gene>
    <name evidence="3" type="ORF">QOZ94_003957</name>
</gene>
<evidence type="ECO:0000256" key="2">
    <source>
        <dbReference type="ARBA" id="ARBA00023033"/>
    </source>
</evidence>
<dbReference type="InterPro" id="IPR003430">
    <property type="entry name" value="Phenol_Hydrox"/>
</dbReference>
<dbReference type="EMBL" id="JAUSVY010000013">
    <property type="protein sequence ID" value="MDQ0507141.1"/>
    <property type="molecule type" value="Genomic_DNA"/>
</dbReference>
<name>A0ABU0LJ25_XANAG</name>
<organism evidence="3 4">
    <name type="scientific">Xanthobacter agilis</name>
    <dbReference type="NCBI Taxonomy" id="47492"/>
    <lineage>
        <taxon>Bacteria</taxon>
        <taxon>Pseudomonadati</taxon>
        <taxon>Pseudomonadota</taxon>
        <taxon>Alphaproteobacteria</taxon>
        <taxon>Hyphomicrobiales</taxon>
        <taxon>Xanthobacteraceae</taxon>
        <taxon>Xanthobacter</taxon>
    </lineage>
</organism>
<dbReference type="Gene3D" id="1.10.620.20">
    <property type="entry name" value="Ribonucleotide Reductase, subunit A"/>
    <property type="match status" value="1"/>
</dbReference>
<dbReference type="InterPro" id="IPR012348">
    <property type="entry name" value="RNR-like"/>
</dbReference>
<keyword evidence="1 3" id="KW-0560">Oxidoreductase</keyword>
<dbReference type="InterPro" id="IPR009078">
    <property type="entry name" value="Ferritin-like_SF"/>
</dbReference>
<evidence type="ECO:0000256" key="1">
    <source>
        <dbReference type="ARBA" id="ARBA00023002"/>
    </source>
</evidence>
<keyword evidence="4" id="KW-1185">Reference proteome</keyword>
<evidence type="ECO:0000313" key="3">
    <source>
        <dbReference type="EMBL" id="MDQ0507141.1"/>
    </source>
</evidence>
<dbReference type="Proteomes" id="UP001241747">
    <property type="component" value="Unassembled WGS sequence"/>
</dbReference>
<proteinExistence type="predicted"/>
<reference evidence="3 4" key="1">
    <citation type="submission" date="2023-07" db="EMBL/GenBank/DDBJ databases">
        <title>Genomic Encyclopedia of Type Strains, Phase IV (KMG-IV): sequencing the most valuable type-strain genomes for metagenomic binning, comparative biology and taxonomic classification.</title>
        <authorList>
            <person name="Goeker M."/>
        </authorList>
    </citation>
    <scope>NUCLEOTIDE SEQUENCE [LARGE SCALE GENOMIC DNA]</scope>
    <source>
        <strain evidence="3 4">DSM 3770</strain>
    </source>
</reference>
<sequence>MLQSKIRQRRMAVAFILLIERGDDGSSQIGAEKNDKPEEHAMALLDRSEWYDLARSTNWTPTFVTDEDLFPDVMTGAQGVPAEKWEVYDEPYKTSFPEYVSIQREKDAGAYSVKAALQRSRIFDDADPGWRSILKSHYGAIALGEYAAMSAEARMARFGRAPGMRNMATFGMMDENRHAQLQLFFPHEYCPKDRQFDWGHKAYHTNEWAAIAARHAFDDLFMARSATDIAVMLTFAFETGFTNMQFLGLAADAAEAGDYTFSSLISSIQTDESRHAQIGGPALQVLIANGRKAEAQKLVDVAIGRAWRIFCILTGPSMDYNTPLAHRKQSFKEFMQEWIVGQFERALIDLGLDLPWYWDKMIAEFDYQHHAYQMGLWFWRPTLWWNPAAGVTPDCRDWLEEKYPGWNDTFGKAWDVIIDNLAAGHPERTFPQTLPIVCNMSQIPICAVPGNRWNVKDYPLDYEGRLYHFNSEIDRWIFEQEPQRYRGHMTVVDRFLAGQIQPADLSGALAYMGLQPGESGDDAHGYAWVEAYRNRRMAAE</sequence>
<keyword evidence="2 3" id="KW-0503">Monooxygenase</keyword>
<dbReference type="EC" id="1.14.13.-" evidence="3"/>
<dbReference type="Pfam" id="PF02332">
    <property type="entry name" value="Phenol_Hydrox"/>
    <property type="match status" value="1"/>
</dbReference>
<evidence type="ECO:0000313" key="4">
    <source>
        <dbReference type="Proteomes" id="UP001241747"/>
    </source>
</evidence>
<dbReference type="SUPFAM" id="SSF47240">
    <property type="entry name" value="Ferritin-like"/>
    <property type="match status" value="1"/>
</dbReference>
<accession>A0ABU0LJ25</accession>
<protein>
    <submittedName>
        <fullName evidence="3">Toluene monooxygenase system protein A</fullName>
        <ecNumber evidence="3">1.14.13.-</ecNumber>
    </submittedName>
</protein>
<comment type="caution">
    <text evidence="3">The sequence shown here is derived from an EMBL/GenBank/DDBJ whole genome shotgun (WGS) entry which is preliminary data.</text>
</comment>
<dbReference type="RefSeq" id="WP_394086008.1">
    <property type="nucleotide sequence ID" value="NZ_JBAFWJ010000018.1"/>
</dbReference>
<dbReference type="GO" id="GO:0004497">
    <property type="term" value="F:monooxygenase activity"/>
    <property type="evidence" value="ECO:0007669"/>
    <property type="project" value="UniProtKB-KW"/>
</dbReference>